<dbReference type="Gene3D" id="3.40.50.1000">
    <property type="entry name" value="HAD superfamily/HAD-like"/>
    <property type="match status" value="1"/>
</dbReference>
<dbReference type="RefSeq" id="WP_349188453.1">
    <property type="nucleotide sequence ID" value="NZ_JBBNPP010000004.1"/>
</dbReference>
<dbReference type="CDD" id="cd07505">
    <property type="entry name" value="HAD_BPGM-like"/>
    <property type="match status" value="1"/>
</dbReference>
<evidence type="ECO:0000313" key="1">
    <source>
        <dbReference type="EMBL" id="MEQ3346521.1"/>
    </source>
</evidence>
<dbReference type="SFLD" id="SFLDS00003">
    <property type="entry name" value="Haloacid_Dehalogenase"/>
    <property type="match status" value="1"/>
</dbReference>
<dbReference type="EMBL" id="JBBNPP010000004">
    <property type="protein sequence ID" value="MEQ3346521.1"/>
    <property type="molecule type" value="Genomic_DNA"/>
</dbReference>
<dbReference type="PANTHER" id="PTHR43434">
    <property type="entry name" value="PHOSPHOGLYCOLATE PHOSPHATASE"/>
    <property type="match status" value="1"/>
</dbReference>
<dbReference type="PRINTS" id="PR00413">
    <property type="entry name" value="HADHALOGNASE"/>
</dbReference>
<reference evidence="1 2" key="1">
    <citation type="submission" date="2024-04" db="EMBL/GenBank/DDBJ databases">
        <title>Human intestinal bacterial collection.</title>
        <authorList>
            <person name="Pauvert C."/>
            <person name="Hitch T.C.A."/>
            <person name="Clavel T."/>
        </authorList>
    </citation>
    <scope>NUCLEOTIDE SEQUENCE [LARGE SCALE GENOMIC DNA]</scope>
    <source>
        <strain evidence="1 2">CLA-SR-H019</strain>
    </source>
</reference>
<dbReference type="NCBIfam" id="TIGR01509">
    <property type="entry name" value="HAD-SF-IA-v3"/>
    <property type="match status" value="1"/>
</dbReference>
<evidence type="ECO:0000313" key="2">
    <source>
        <dbReference type="Proteomes" id="UP001491691"/>
    </source>
</evidence>
<dbReference type="Proteomes" id="UP001491691">
    <property type="component" value="Unassembled WGS sequence"/>
</dbReference>
<dbReference type="SFLD" id="SFLDG01129">
    <property type="entry name" value="C1.5:_HAD__Beta-PGM__Phosphata"/>
    <property type="match status" value="1"/>
</dbReference>
<dbReference type="Gene3D" id="1.10.150.240">
    <property type="entry name" value="Putative phosphatase, domain 2"/>
    <property type="match status" value="1"/>
</dbReference>
<sequence length="212" mass="24419">MRAIIFDLDGTLVDSMGYWRSVTRDFMKGKGIDVENHVQHKMTTMSLNTSLRYLKDYYNLSESFEELYAGFSYTVKDFYANKVDLKDNALEILKYFKDEDKKIVIGTSTAKPFADIIIKKYGMDKYIEGLYTADSVGHIKADEKFFTTIISELKEEAKEVLLVDDSYIALRTAKSAGLETVGIYDEHSKDTWQKIVDENKYSITNLIELKNI</sequence>
<dbReference type="SUPFAM" id="SSF56784">
    <property type="entry name" value="HAD-like"/>
    <property type="match status" value="1"/>
</dbReference>
<protein>
    <submittedName>
        <fullName evidence="1">HAD family phosphatase</fullName>
    </submittedName>
</protein>
<name>A0ABV1J058_9FIRM</name>
<keyword evidence="2" id="KW-1185">Reference proteome</keyword>
<dbReference type="InterPro" id="IPR041492">
    <property type="entry name" value="HAD_2"/>
</dbReference>
<dbReference type="PANTHER" id="PTHR43434:SF3">
    <property type="entry name" value="GMP_IMP NUCLEOTIDASE YRFG"/>
    <property type="match status" value="1"/>
</dbReference>
<comment type="caution">
    <text evidence="1">The sequence shown here is derived from an EMBL/GenBank/DDBJ whole genome shotgun (WGS) entry which is preliminary data.</text>
</comment>
<organism evidence="1 2">
    <name type="scientific">Peptoniphilus senegalensis</name>
    <dbReference type="NCBI Taxonomy" id="1465757"/>
    <lineage>
        <taxon>Bacteria</taxon>
        <taxon>Bacillati</taxon>
        <taxon>Bacillota</taxon>
        <taxon>Tissierellia</taxon>
        <taxon>Tissierellales</taxon>
        <taxon>Peptoniphilaceae</taxon>
        <taxon>Peptoniphilus</taxon>
    </lineage>
</organism>
<dbReference type="InterPro" id="IPR036412">
    <property type="entry name" value="HAD-like_sf"/>
</dbReference>
<dbReference type="InterPro" id="IPR006439">
    <property type="entry name" value="HAD-SF_hydro_IA"/>
</dbReference>
<gene>
    <name evidence="1" type="ORF">AAA073_03605</name>
</gene>
<dbReference type="InterPro" id="IPR050155">
    <property type="entry name" value="HAD-like_hydrolase_sf"/>
</dbReference>
<dbReference type="Pfam" id="PF13419">
    <property type="entry name" value="HAD_2"/>
    <property type="match status" value="1"/>
</dbReference>
<dbReference type="InterPro" id="IPR023214">
    <property type="entry name" value="HAD_sf"/>
</dbReference>
<proteinExistence type="predicted"/>
<dbReference type="InterPro" id="IPR023198">
    <property type="entry name" value="PGP-like_dom2"/>
</dbReference>
<accession>A0ABV1J058</accession>